<evidence type="ECO:0000313" key="3">
    <source>
        <dbReference type="Proteomes" id="UP000321363"/>
    </source>
</evidence>
<dbReference type="AlphaFoldDB" id="A0A5C6UU98"/>
<keyword evidence="1" id="KW-1133">Transmembrane helix</keyword>
<keyword evidence="3" id="KW-1185">Reference proteome</keyword>
<evidence type="ECO:0000256" key="1">
    <source>
        <dbReference type="SAM" id="Phobius"/>
    </source>
</evidence>
<proteinExistence type="predicted"/>
<protein>
    <submittedName>
        <fullName evidence="2">Energy-coupled thiamine transporter ThiT</fullName>
    </submittedName>
</protein>
<accession>A0A5C6UU98</accession>
<feature type="transmembrane region" description="Helical" evidence="1">
    <location>
        <begin position="37"/>
        <end position="55"/>
    </location>
</feature>
<keyword evidence="1" id="KW-0812">Transmembrane</keyword>
<feature type="transmembrane region" description="Helical" evidence="1">
    <location>
        <begin position="116"/>
        <end position="143"/>
    </location>
</feature>
<keyword evidence="1" id="KW-0472">Membrane</keyword>
<reference evidence="2 3" key="1">
    <citation type="journal article" date="2005" name="Int. J. Syst. Evol. Microbiol.">
        <title>Bacillus litoralis sp. nov., isolated from a tidal flat of the Yellow Sea in Korea.</title>
        <authorList>
            <person name="Yoon J.H."/>
            <person name="Oh T.K."/>
        </authorList>
    </citation>
    <scope>NUCLEOTIDE SEQUENCE [LARGE SCALE GENOMIC DNA]</scope>
    <source>
        <strain evidence="2 3">SW-211</strain>
    </source>
</reference>
<dbReference type="OrthoDB" id="9795813at2"/>
<feature type="transmembrane region" description="Helical" evidence="1">
    <location>
        <begin position="87"/>
        <end position="104"/>
    </location>
</feature>
<comment type="caution">
    <text evidence="2">The sequence shown here is derived from an EMBL/GenBank/DDBJ whole genome shotgun (WGS) entry which is preliminary data.</text>
</comment>
<dbReference type="GO" id="GO:0015234">
    <property type="term" value="F:thiamine transmembrane transporter activity"/>
    <property type="evidence" value="ECO:0007669"/>
    <property type="project" value="InterPro"/>
</dbReference>
<organism evidence="2 3">
    <name type="scientific">Metabacillus litoralis</name>
    <dbReference type="NCBI Taxonomy" id="152268"/>
    <lineage>
        <taxon>Bacteria</taxon>
        <taxon>Bacillati</taxon>
        <taxon>Bacillota</taxon>
        <taxon>Bacilli</taxon>
        <taxon>Bacillales</taxon>
        <taxon>Bacillaceae</taxon>
        <taxon>Metabacillus</taxon>
    </lineage>
</organism>
<evidence type="ECO:0000313" key="2">
    <source>
        <dbReference type="EMBL" id="TXC76897.1"/>
    </source>
</evidence>
<name>A0A5C6UU98_9BACI</name>
<dbReference type="NCBIfam" id="TIGR02357">
    <property type="entry name" value="ECF_ThiT_YuaJ"/>
    <property type="match status" value="1"/>
</dbReference>
<gene>
    <name evidence="2" type="primary">thiT</name>
    <name evidence="2" type="ORF">FS935_22955</name>
</gene>
<dbReference type="RefSeq" id="WP_146950929.1">
    <property type="nucleotide sequence ID" value="NZ_VOQF01000042.1"/>
</dbReference>
<dbReference type="Gene3D" id="1.10.1760.20">
    <property type="match status" value="1"/>
</dbReference>
<dbReference type="Pfam" id="PF09515">
    <property type="entry name" value="Thia_YuaJ"/>
    <property type="match status" value="1"/>
</dbReference>
<feature type="transmembrane region" description="Helical" evidence="1">
    <location>
        <begin position="7"/>
        <end position="31"/>
    </location>
</feature>
<feature type="transmembrane region" description="Helical" evidence="1">
    <location>
        <begin position="62"/>
        <end position="81"/>
    </location>
</feature>
<feature type="transmembrane region" description="Helical" evidence="1">
    <location>
        <begin position="163"/>
        <end position="183"/>
    </location>
</feature>
<dbReference type="GO" id="GO:0005886">
    <property type="term" value="C:plasma membrane"/>
    <property type="evidence" value="ECO:0007669"/>
    <property type="project" value="InterPro"/>
</dbReference>
<dbReference type="EMBL" id="VOQF01000042">
    <property type="protein sequence ID" value="TXC76897.1"/>
    <property type="molecule type" value="Genomic_DNA"/>
</dbReference>
<dbReference type="Proteomes" id="UP000321363">
    <property type="component" value="Unassembled WGS sequence"/>
</dbReference>
<sequence>MQGNKRLLFFIEVAMLSALAFLLDLLSGVILKLPQGGSISLGMIPIFIIAFRWGIKGGLLTGLLLGFLQAVLSNAYIIHPVQGFLDYYLAFTVVGFSGIFFKAIQNSLAQNKNNASIVYITLGVILGSALRLIIHVIAGVTFFASYTPEGTPVLTYSITYNSIYMVPTMIVSAIVVSILLLAAPRLIQKK</sequence>
<dbReference type="InterPro" id="IPR012651">
    <property type="entry name" value="Thia_Transptr_ThiT"/>
</dbReference>